<gene>
    <name evidence="2" type="ORF">C2E21_6072</name>
</gene>
<protein>
    <submittedName>
        <fullName evidence="2">Uncharacterized protein</fullName>
    </submittedName>
</protein>
<dbReference type="EMBL" id="LHPG02000011">
    <property type="protein sequence ID" value="PRW45327.1"/>
    <property type="molecule type" value="Genomic_DNA"/>
</dbReference>
<dbReference type="AlphaFoldDB" id="A0A2P6TLW6"/>
<reference evidence="2 3" key="1">
    <citation type="journal article" date="2018" name="Plant J.">
        <title>Genome sequences of Chlorella sorokiniana UTEX 1602 and Micractinium conductrix SAG 241.80: implications to maltose excretion by a green alga.</title>
        <authorList>
            <person name="Arriola M.B."/>
            <person name="Velmurugan N."/>
            <person name="Zhang Y."/>
            <person name="Plunkett M.H."/>
            <person name="Hondzo H."/>
            <person name="Barney B.M."/>
        </authorList>
    </citation>
    <scope>NUCLEOTIDE SEQUENCE [LARGE SCALE GENOMIC DNA]</scope>
    <source>
        <strain evidence="3">UTEX 1602</strain>
    </source>
</reference>
<sequence>MAKFLLLVALLGLLVAQGEAWYGCKKADYTCLDGGSFCQAGKRMRCPAGTRCKTPKKYHGAVQRSPCVTDTRGGDCPWGEFVCASKWSFCLGGQEMACAPGTVCNGFAPCDMPRRNKRAACNKPNYKCNGWASNSFCLKGEVMDCPAGTFCLDWAPCVSYWSNKKRMA</sequence>
<evidence type="ECO:0000256" key="1">
    <source>
        <dbReference type="SAM" id="SignalP"/>
    </source>
</evidence>
<proteinExistence type="predicted"/>
<organism evidence="2 3">
    <name type="scientific">Chlorella sorokiniana</name>
    <name type="common">Freshwater green alga</name>
    <dbReference type="NCBI Taxonomy" id="3076"/>
    <lineage>
        <taxon>Eukaryota</taxon>
        <taxon>Viridiplantae</taxon>
        <taxon>Chlorophyta</taxon>
        <taxon>core chlorophytes</taxon>
        <taxon>Trebouxiophyceae</taxon>
        <taxon>Chlorellales</taxon>
        <taxon>Chlorellaceae</taxon>
        <taxon>Chlorella clade</taxon>
        <taxon>Chlorella</taxon>
    </lineage>
</organism>
<accession>A0A2P6TLW6</accession>
<keyword evidence="3" id="KW-1185">Reference proteome</keyword>
<feature type="chain" id="PRO_5015138958" evidence="1">
    <location>
        <begin position="21"/>
        <end position="168"/>
    </location>
</feature>
<evidence type="ECO:0000313" key="3">
    <source>
        <dbReference type="Proteomes" id="UP000239899"/>
    </source>
</evidence>
<name>A0A2P6TLW6_CHLSO</name>
<feature type="signal peptide" evidence="1">
    <location>
        <begin position="1"/>
        <end position="20"/>
    </location>
</feature>
<evidence type="ECO:0000313" key="2">
    <source>
        <dbReference type="EMBL" id="PRW45327.1"/>
    </source>
</evidence>
<dbReference type="Proteomes" id="UP000239899">
    <property type="component" value="Unassembled WGS sequence"/>
</dbReference>
<comment type="caution">
    <text evidence="2">The sequence shown here is derived from an EMBL/GenBank/DDBJ whole genome shotgun (WGS) entry which is preliminary data.</text>
</comment>
<dbReference type="OrthoDB" id="10272329at2759"/>
<keyword evidence="1" id="KW-0732">Signal</keyword>